<dbReference type="AlphaFoldDB" id="X0XRB4"/>
<organism evidence="1">
    <name type="scientific">marine sediment metagenome</name>
    <dbReference type="NCBI Taxonomy" id="412755"/>
    <lineage>
        <taxon>unclassified sequences</taxon>
        <taxon>metagenomes</taxon>
        <taxon>ecological metagenomes</taxon>
    </lineage>
</organism>
<sequence length="56" mass="6772">MNKYFLNFLRWITRGEIPDEVLKKSYDHKVKGDKFKFKCKIEVNAKDWRYGSGNTK</sequence>
<dbReference type="EMBL" id="BARS01041959">
    <property type="protein sequence ID" value="GAG37872.1"/>
    <property type="molecule type" value="Genomic_DNA"/>
</dbReference>
<reference evidence="1" key="1">
    <citation type="journal article" date="2014" name="Front. Microbiol.">
        <title>High frequency of phylogenetically diverse reductive dehalogenase-homologous genes in deep subseafloor sedimentary metagenomes.</title>
        <authorList>
            <person name="Kawai M."/>
            <person name="Futagami T."/>
            <person name="Toyoda A."/>
            <person name="Takaki Y."/>
            <person name="Nishi S."/>
            <person name="Hori S."/>
            <person name="Arai W."/>
            <person name="Tsubouchi T."/>
            <person name="Morono Y."/>
            <person name="Uchiyama I."/>
            <person name="Ito T."/>
            <person name="Fujiyama A."/>
            <person name="Inagaki F."/>
            <person name="Takami H."/>
        </authorList>
    </citation>
    <scope>NUCLEOTIDE SEQUENCE</scope>
    <source>
        <strain evidence="1">Expedition CK06-06</strain>
    </source>
</reference>
<gene>
    <name evidence="1" type="ORF">S01H1_63721</name>
</gene>
<protein>
    <submittedName>
        <fullName evidence="1">Uncharacterized protein</fullName>
    </submittedName>
</protein>
<accession>X0XRB4</accession>
<name>X0XRB4_9ZZZZ</name>
<comment type="caution">
    <text evidence="1">The sequence shown here is derived from an EMBL/GenBank/DDBJ whole genome shotgun (WGS) entry which is preliminary data.</text>
</comment>
<evidence type="ECO:0000313" key="1">
    <source>
        <dbReference type="EMBL" id="GAG37872.1"/>
    </source>
</evidence>
<proteinExistence type="predicted"/>